<gene>
    <name evidence="1" type="ORF">BECKFW1821C_GA0114237_101310</name>
</gene>
<dbReference type="EMBL" id="CAADFE010000013">
    <property type="protein sequence ID" value="VFJ67861.1"/>
    <property type="molecule type" value="Genomic_DNA"/>
</dbReference>
<name>A0A450TK86_9GAMM</name>
<accession>A0A450TK86</accession>
<sequence>MENLQYIFSFCVEYHISPRLLGKLIRLPLMRLPLKGVYILWKGYALNKRVAPVKLKFR</sequence>
<proteinExistence type="predicted"/>
<dbReference type="AlphaFoldDB" id="A0A450TK86"/>
<protein>
    <submittedName>
        <fullName evidence="1">Uncharacterized protein</fullName>
    </submittedName>
</protein>
<organism evidence="1">
    <name type="scientific">Candidatus Kentrum sp. FW</name>
    <dbReference type="NCBI Taxonomy" id="2126338"/>
    <lineage>
        <taxon>Bacteria</taxon>
        <taxon>Pseudomonadati</taxon>
        <taxon>Pseudomonadota</taxon>
        <taxon>Gammaproteobacteria</taxon>
        <taxon>Candidatus Kentrum</taxon>
    </lineage>
</organism>
<evidence type="ECO:0000313" key="1">
    <source>
        <dbReference type="EMBL" id="VFJ67861.1"/>
    </source>
</evidence>
<reference evidence="1" key="1">
    <citation type="submission" date="2019-02" db="EMBL/GenBank/DDBJ databases">
        <authorList>
            <person name="Gruber-Vodicka R. H."/>
            <person name="Seah K. B. B."/>
        </authorList>
    </citation>
    <scope>NUCLEOTIDE SEQUENCE</scope>
    <source>
        <strain evidence="1">BECK_BZ131</strain>
    </source>
</reference>